<sequence length="143" mass="16445">MADVTLVIKRTFDATPEEVFKAWIDPKQVAQWYGPEGFTNDIHEMDVREGGSYRLTMRVPNGDTHPLRGVFKTVQPPTKLVFTWQWQHGEKWGAETLVAVEFKAVGDKTEMTMTHEGFADEKEKEMHNQGWSSSFNKLEKLLS</sequence>
<dbReference type="InterPro" id="IPR023393">
    <property type="entry name" value="START-like_dom_sf"/>
</dbReference>
<dbReference type="Proteomes" id="UP000177372">
    <property type="component" value="Unassembled WGS sequence"/>
</dbReference>
<evidence type="ECO:0000313" key="4">
    <source>
        <dbReference type="Proteomes" id="UP000177372"/>
    </source>
</evidence>
<proteinExistence type="inferred from homology"/>
<dbReference type="SUPFAM" id="SSF55961">
    <property type="entry name" value="Bet v1-like"/>
    <property type="match status" value="1"/>
</dbReference>
<evidence type="ECO:0000256" key="1">
    <source>
        <dbReference type="ARBA" id="ARBA00006817"/>
    </source>
</evidence>
<dbReference type="EMBL" id="MFLZ01000008">
    <property type="protein sequence ID" value="OGG80406.1"/>
    <property type="molecule type" value="Genomic_DNA"/>
</dbReference>
<gene>
    <name evidence="3" type="ORF">A3A39_02515</name>
</gene>
<accession>A0A1F6F3I5</accession>
<evidence type="ECO:0000259" key="2">
    <source>
        <dbReference type="Pfam" id="PF08327"/>
    </source>
</evidence>
<dbReference type="Pfam" id="PF08327">
    <property type="entry name" value="AHSA1"/>
    <property type="match status" value="1"/>
</dbReference>
<evidence type="ECO:0000313" key="3">
    <source>
        <dbReference type="EMBL" id="OGG80406.1"/>
    </source>
</evidence>
<dbReference type="Gene3D" id="3.30.530.20">
    <property type="match status" value="1"/>
</dbReference>
<reference evidence="3 4" key="1">
    <citation type="journal article" date="2016" name="Nat. Commun.">
        <title>Thousands of microbial genomes shed light on interconnected biogeochemical processes in an aquifer system.</title>
        <authorList>
            <person name="Anantharaman K."/>
            <person name="Brown C.T."/>
            <person name="Hug L.A."/>
            <person name="Sharon I."/>
            <person name="Castelle C.J."/>
            <person name="Probst A.J."/>
            <person name="Thomas B.C."/>
            <person name="Singh A."/>
            <person name="Wilkins M.J."/>
            <person name="Karaoz U."/>
            <person name="Brodie E.L."/>
            <person name="Williams K.H."/>
            <person name="Hubbard S.S."/>
            <person name="Banfield J.F."/>
        </authorList>
    </citation>
    <scope>NUCLEOTIDE SEQUENCE [LARGE SCALE GENOMIC DNA]</scope>
</reference>
<feature type="domain" description="Activator of Hsp90 ATPase homologue 1/2-like C-terminal" evidence="2">
    <location>
        <begin position="13"/>
        <end position="142"/>
    </location>
</feature>
<name>A0A1F6F3I5_9BACT</name>
<protein>
    <recommendedName>
        <fullName evidence="2">Activator of Hsp90 ATPase homologue 1/2-like C-terminal domain-containing protein</fullName>
    </recommendedName>
</protein>
<dbReference type="InterPro" id="IPR013538">
    <property type="entry name" value="ASHA1/2-like_C"/>
</dbReference>
<dbReference type="AlphaFoldDB" id="A0A1F6F3I5"/>
<dbReference type="CDD" id="cd07814">
    <property type="entry name" value="SRPBCC_CalC_Aha1-like"/>
    <property type="match status" value="1"/>
</dbReference>
<comment type="caution">
    <text evidence="3">The sequence shown here is derived from an EMBL/GenBank/DDBJ whole genome shotgun (WGS) entry which is preliminary data.</text>
</comment>
<comment type="similarity">
    <text evidence="1">Belongs to the AHA1 family.</text>
</comment>
<organism evidence="3 4">
    <name type="scientific">Candidatus Kaiserbacteria bacterium RIFCSPLOWO2_01_FULL_54_13</name>
    <dbReference type="NCBI Taxonomy" id="1798512"/>
    <lineage>
        <taxon>Bacteria</taxon>
        <taxon>Candidatus Kaiseribacteriota</taxon>
    </lineage>
</organism>
<dbReference type="STRING" id="1798512.A3A39_02515"/>